<dbReference type="eggNOG" id="ENOG5033Y9Z">
    <property type="taxonomic scope" value="Bacteria"/>
</dbReference>
<dbReference type="SUPFAM" id="SSF49299">
    <property type="entry name" value="PKD domain"/>
    <property type="match status" value="1"/>
</dbReference>
<dbReference type="InterPro" id="IPR028994">
    <property type="entry name" value="Integrin_alpha_N"/>
</dbReference>
<dbReference type="KEGG" id="sse:Ssed_3892"/>
<reference evidence="1 2" key="1">
    <citation type="submission" date="2007-08" db="EMBL/GenBank/DDBJ databases">
        <title>Complete sequence of Shewanella sediminis HAW-EB3.</title>
        <authorList>
            <consortium name="US DOE Joint Genome Institute"/>
            <person name="Copeland A."/>
            <person name="Lucas S."/>
            <person name="Lapidus A."/>
            <person name="Barry K."/>
            <person name="Glavina del Rio T."/>
            <person name="Dalin E."/>
            <person name="Tice H."/>
            <person name="Pitluck S."/>
            <person name="Chertkov O."/>
            <person name="Brettin T."/>
            <person name="Bruce D."/>
            <person name="Detter J.C."/>
            <person name="Han C."/>
            <person name="Schmutz J."/>
            <person name="Larimer F."/>
            <person name="Land M."/>
            <person name="Hauser L."/>
            <person name="Kyrpides N."/>
            <person name="Kim E."/>
            <person name="Zhao J.-S."/>
            <person name="Richardson P."/>
        </authorList>
    </citation>
    <scope>NUCLEOTIDE SEQUENCE [LARGE SCALE GENOMIC DNA]</scope>
    <source>
        <strain evidence="1 2">HAW-EB3</strain>
    </source>
</reference>
<dbReference type="Proteomes" id="UP000002015">
    <property type="component" value="Chromosome"/>
</dbReference>
<dbReference type="AlphaFoldDB" id="A8G073"/>
<dbReference type="InterPro" id="IPR013783">
    <property type="entry name" value="Ig-like_fold"/>
</dbReference>
<accession>A8G073</accession>
<dbReference type="EMBL" id="CP000821">
    <property type="protein sequence ID" value="ABV38496.1"/>
    <property type="molecule type" value="Genomic_DNA"/>
</dbReference>
<dbReference type="RefSeq" id="WP_012144226.1">
    <property type="nucleotide sequence ID" value="NC_009831.1"/>
</dbReference>
<evidence type="ECO:0000313" key="1">
    <source>
        <dbReference type="EMBL" id="ABV38496.1"/>
    </source>
</evidence>
<dbReference type="Gene3D" id="2.60.40.10">
    <property type="entry name" value="Immunoglobulins"/>
    <property type="match status" value="1"/>
</dbReference>
<gene>
    <name evidence="1" type="ordered locus">Ssed_3892</name>
</gene>
<dbReference type="HOGENOM" id="CLU_425066_0_0_6"/>
<keyword evidence="2" id="KW-1185">Reference proteome</keyword>
<protein>
    <submittedName>
        <fullName evidence="1">Uncharacterized protein</fullName>
    </submittedName>
</protein>
<name>A8G073_SHESH</name>
<dbReference type="SUPFAM" id="SSF69318">
    <property type="entry name" value="Integrin alpha N-terminal domain"/>
    <property type="match status" value="1"/>
</dbReference>
<evidence type="ECO:0000313" key="2">
    <source>
        <dbReference type="Proteomes" id="UP000002015"/>
    </source>
</evidence>
<organism evidence="1 2">
    <name type="scientific">Shewanella sediminis (strain HAW-EB3)</name>
    <dbReference type="NCBI Taxonomy" id="425104"/>
    <lineage>
        <taxon>Bacteria</taxon>
        <taxon>Pseudomonadati</taxon>
        <taxon>Pseudomonadota</taxon>
        <taxon>Gammaproteobacteria</taxon>
        <taxon>Alteromonadales</taxon>
        <taxon>Shewanellaceae</taxon>
        <taxon>Shewanella</taxon>
    </lineage>
</organism>
<dbReference type="InterPro" id="IPR035986">
    <property type="entry name" value="PKD_dom_sf"/>
</dbReference>
<dbReference type="OrthoDB" id="6310805at2"/>
<proteinExistence type="predicted"/>
<dbReference type="PROSITE" id="PS51257">
    <property type="entry name" value="PROKAR_LIPOPROTEIN"/>
    <property type="match status" value="1"/>
</dbReference>
<sequence precursor="true">MLIYCRFALVVISFILLGCSGSDDSSEEVNLPPVIELQAPSSALSLEQLTITAQVTDPENDSVSLSWQLTSNAGFSMSLENTTELNYLVPFTKIDTAYTVTLLAEDSQGNQTTLSSEFTVAALAVDFSLPFGAVTQRHIDVEANIRNIATENLSYQWRVSQGSEYPLIEPESRRVRFYAAKGLTEDYNPDSSPEYRRGLGITEEMQLTFSISHEGETLNFDKAFTIQPIQKVPEWPLHTVPAKDSVAKGLANNVIQANAEQSDNCLNKDNAVKHNFDFNQDGVDDIFCSSYTYYSNLYFYLSNVSSTDEITYTESILIGKRRRLVGNAELIDLNQDGIPVLVLVVGTNLISFSFDASTLSMVEKELIDLDYYPESYQLAEKDGTLSMAIEIYDHLDLGKYLIYQIKALIFDIKEPELRKTNEISIAYCMECWVQSAIINDLGGQTGDELIIVHSELRVNGPTGHNSKLNVVSPDYTKVIEFGAFHTVYQEDIDNDSTLELVGFTEAYWGGGQSSYGLKLLLSLDQNEEPLNIVLKSYYNDILFDYAAVPNEIDINQDGKLDKYFKNKHIDNYYKKMDLIHVYRLADSDREVLIARTPYGVPIDDFIGLADMNNDGYLDIKFGHINDNQEVVTSWLENEAGYPFE</sequence>